<keyword evidence="6 12" id="KW-0347">Helicase</keyword>
<dbReference type="FunFam" id="3.40.1440.60:FF:000001">
    <property type="entry name" value="Primosomal protein N"/>
    <property type="match status" value="1"/>
</dbReference>
<dbReference type="PROSITE" id="PS51194">
    <property type="entry name" value="HELICASE_CTER"/>
    <property type="match status" value="1"/>
</dbReference>
<keyword evidence="2 12" id="KW-0235">DNA replication</keyword>
<feature type="binding site" evidence="12">
    <location>
        <position position="514"/>
    </location>
    <ligand>
        <name>Zn(2+)</name>
        <dbReference type="ChEBI" id="CHEBI:29105"/>
        <label>1</label>
    </ligand>
</feature>
<reference evidence="15 16" key="1">
    <citation type="submission" date="2016-08" db="EMBL/GenBank/DDBJ databases">
        <title>Novel Firmicute Genomes.</title>
        <authorList>
            <person name="Poppleton D.I."/>
            <person name="Gribaldo S."/>
        </authorList>
    </citation>
    <scope>NUCLEOTIDE SEQUENCE [LARGE SCALE GENOMIC DNA]</scope>
    <source>
        <strain evidence="15 16">RAOx-1</strain>
    </source>
</reference>
<dbReference type="InterPro" id="IPR001650">
    <property type="entry name" value="Helicase_C-like"/>
</dbReference>
<dbReference type="InterPro" id="IPR042115">
    <property type="entry name" value="PriA_3primeBD_sf"/>
</dbReference>
<dbReference type="Pfam" id="PF18074">
    <property type="entry name" value="PriA_C"/>
    <property type="match status" value="1"/>
</dbReference>
<feature type="binding site" evidence="12">
    <location>
        <position position="517"/>
    </location>
    <ligand>
        <name>Zn(2+)</name>
        <dbReference type="ChEBI" id="CHEBI:29105"/>
        <label>1</label>
    </ligand>
</feature>
<evidence type="ECO:0000256" key="6">
    <source>
        <dbReference type="ARBA" id="ARBA00022806"/>
    </source>
</evidence>
<dbReference type="GO" id="GO:0006270">
    <property type="term" value="P:DNA replication initiation"/>
    <property type="evidence" value="ECO:0007669"/>
    <property type="project" value="TreeGrafter"/>
</dbReference>
<keyword evidence="5 12" id="KW-0378">Hydrolase</keyword>
<dbReference type="RefSeq" id="WP_120189403.1">
    <property type="nucleotide sequence ID" value="NZ_MCHY01000008.1"/>
</dbReference>
<feature type="binding site" evidence="12">
    <location>
        <position position="544"/>
    </location>
    <ligand>
        <name>Zn(2+)</name>
        <dbReference type="ChEBI" id="CHEBI:29105"/>
        <label>2</label>
    </ligand>
</feature>
<dbReference type="InterPro" id="IPR040498">
    <property type="entry name" value="PriA_CRR"/>
</dbReference>
<comment type="cofactor">
    <cofactor evidence="12">
        <name>Zn(2+)</name>
        <dbReference type="ChEBI" id="CHEBI:29105"/>
    </cofactor>
    <text evidence="12">Binds 2 zinc ions per subunit.</text>
</comment>
<dbReference type="Gene3D" id="3.40.50.300">
    <property type="entry name" value="P-loop containing nucleotide triphosphate hydrolases"/>
    <property type="match status" value="2"/>
</dbReference>
<dbReference type="OrthoDB" id="9759544at2"/>
<dbReference type="SUPFAM" id="SSF52540">
    <property type="entry name" value="P-loop containing nucleoside triphosphate hydrolases"/>
    <property type="match status" value="2"/>
</dbReference>
<comment type="similarity">
    <text evidence="12">Belongs to the helicase family. PriA subfamily.</text>
</comment>
<dbReference type="SMART" id="SM00490">
    <property type="entry name" value="HELICc"/>
    <property type="match status" value="1"/>
</dbReference>
<evidence type="ECO:0000256" key="3">
    <source>
        <dbReference type="ARBA" id="ARBA00022723"/>
    </source>
</evidence>
<feature type="binding site" evidence="12">
    <location>
        <position position="554"/>
    </location>
    <ligand>
        <name>Zn(2+)</name>
        <dbReference type="ChEBI" id="CHEBI:29105"/>
        <label>1</label>
    </ligand>
</feature>
<dbReference type="GO" id="GO:0043138">
    <property type="term" value="F:3'-5' DNA helicase activity"/>
    <property type="evidence" value="ECO:0007669"/>
    <property type="project" value="UniProtKB-EC"/>
</dbReference>
<feature type="domain" description="Helicase C-terminal" evidence="14">
    <location>
        <begin position="546"/>
        <end position="703"/>
    </location>
</feature>
<accession>A0A419SJD0</accession>
<dbReference type="NCBIfam" id="NF004066">
    <property type="entry name" value="PRK05580.1-3"/>
    <property type="match status" value="1"/>
</dbReference>
<evidence type="ECO:0000259" key="13">
    <source>
        <dbReference type="PROSITE" id="PS51192"/>
    </source>
</evidence>
<dbReference type="InterPro" id="IPR005259">
    <property type="entry name" value="PriA"/>
</dbReference>
<dbReference type="PANTHER" id="PTHR30580">
    <property type="entry name" value="PRIMOSOMAL PROTEIN N"/>
    <property type="match status" value="1"/>
</dbReference>
<evidence type="ECO:0000256" key="9">
    <source>
        <dbReference type="ARBA" id="ARBA00023125"/>
    </source>
</evidence>
<evidence type="ECO:0000256" key="12">
    <source>
        <dbReference type="HAMAP-Rule" id="MF_00983"/>
    </source>
</evidence>
<dbReference type="EC" id="5.6.2.4" evidence="12"/>
<comment type="caution">
    <text evidence="15">The sequence shown here is derived from an EMBL/GenBank/DDBJ whole genome shotgun (WGS) entry which is preliminary data.</text>
</comment>
<evidence type="ECO:0000256" key="2">
    <source>
        <dbReference type="ARBA" id="ARBA00022705"/>
    </source>
</evidence>
<keyword evidence="3 12" id="KW-0479">Metal-binding</keyword>
<dbReference type="PROSITE" id="PS51192">
    <property type="entry name" value="HELICASE_ATP_BIND_1"/>
    <property type="match status" value="1"/>
</dbReference>
<dbReference type="GO" id="GO:0005524">
    <property type="term" value="F:ATP binding"/>
    <property type="evidence" value="ECO:0007669"/>
    <property type="project" value="UniProtKB-UniRule"/>
</dbReference>
<dbReference type="GO" id="GO:1990077">
    <property type="term" value="C:primosome complex"/>
    <property type="evidence" value="ECO:0007669"/>
    <property type="project" value="UniProtKB-UniRule"/>
</dbReference>
<keyword evidence="10 12" id="KW-0413">Isomerase</keyword>
<dbReference type="InterPro" id="IPR041222">
    <property type="entry name" value="PriA_3primeBD"/>
</dbReference>
<dbReference type="HAMAP" id="MF_00983">
    <property type="entry name" value="PriA"/>
    <property type="match status" value="1"/>
</dbReference>
<sequence length="809" mass="92487">MYAQVIVDVPHVETDKPFDYHIPSELRPHLTIGSRVSAPFGNRKIQGYVVGLSETTSVKKARDLEDVLDVVPPLTPELIELGEWMSERYLCRRYVSFQAMLPAALRSSYKKSLSLTEDGKQITLLIPQERQLMRFIEEKQPIDYDQLLKNFPGEKSFLLKALREGWLQAEQVVKDKVTRKTLLYVIKAESDQTLQQAAEALPKQASKQREILQFMLDLQHPIALRDLLAQLSASQSSAQALVSKGLLKMEEVEERRDPYAGRAFEQEAKVVFTPEQREVIDEIVFALNRPQPFSYLLRGVTGSGKTEVYLETIEHCLQMDRQAIVLVPEISLTPQMVNRFKAKFGDQVAVLHSGLSRGERYDEWRMIREGKVNVAVGARSAIFAPFTKLGLIIIDEEHEGSYKQEENPRYHAREVAKKRAELHGAVTVFGSATPALESYYEATKTETGLLEMPYRVNRRPMPSVSVVDMRDELKQGNRSMFSRLLAQGIETRLSRGEQMVLFLNRRGFSTFVMCRSCGHSLQCPHCDISLTYHRSNQTVRCHYCGHTERDASECPDCGSKHIRYFGTGTQKVEEELSRHFPGIRVIRMDVDTTGRKGSHEKWLTQFREGKGEVLLGTQMIAKGLDFPKVTLVGVIAADTILGMPDFRAAERTFQLLTQVGGRAGRHELPGEVIIQSYNPDHYSIQLAKNHDFEKFFAMEMKHRYEQNYPPFYRLVLFTFSSPDVPLVVKKADEWVKQLKRKLPSSVYLLGPVASPIPRIKDRYRFQCMIKYRDEADILSQIKLLSDSFIYANRNEDIGLTIDVDPHMLM</sequence>
<comment type="function">
    <text evidence="12">Initiates the restart of stalled replication forks, which reloads the replicative helicase on sites other than the origin of replication. Recognizes and binds to abandoned replication forks and remodels them to uncover a helicase loading site. Promotes assembly of the primosome at these replication forks.</text>
</comment>
<keyword evidence="1 12" id="KW-0639">Primosome</keyword>
<evidence type="ECO:0000256" key="1">
    <source>
        <dbReference type="ARBA" id="ARBA00022515"/>
    </source>
</evidence>
<dbReference type="GO" id="GO:0006302">
    <property type="term" value="P:double-strand break repair"/>
    <property type="evidence" value="ECO:0007669"/>
    <property type="project" value="InterPro"/>
</dbReference>
<feature type="binding site" evidence="12">
    <location>
        <position position="541"/>
    </location>
    <ligand>
        <name>Zn(2+)</name>
        <dbReference type="ChEBI" id="CHEBI:29105"/>
        <label>2</label>
    </ligand>
</feature>
<dbReference type="InterPro" id="IPR027417">
    <property type="entry name" value="P-loop_NTPase"/>
</dbReference>
<dbReference type="EMBL" id="MCHY01000008">
    <property type="protein sequence ID" value="RKD24141.1"/>
    <property type="molecule type" value="Genomic_DNA"/>
</dbReference>
<dbReference type="PANTHER" id="PTHR30580:SF0">
    <property type="entry name" value="PRIMOSOMAL PROTEIN N"/>
    <property type="match status" value="1"/>
</dbReference>
<dbReference type="Proteomes" id="UP000284219">
    <property type="component" value="Unassembled WGS sequence"/>
</dbReference>
<evidence type="ECO:0000313" key="16">
    <source>
        <dbReference type="Proteomes" id="UP000284219"/>
    </source>
</evidence>
<dbReference type="NCBIfam" id="TIGR00595">
    <property type="entry name" value="priA"/>
    <property type="match status" value="1"/>
</dbReference>
<keyword evidence="7 12" id="KW-0862">Zinc</keyword>
<gene>
    <name evidence="12" type="primary">priA</name>
    <name evidence="15" type="ORF">BEP19_06960</name>
</gene>
<dbReference type="InterPro" id="IPR014001">
    <property type="entry name" value="Helicase_ATP-bd"/>
</dbReference>
<dbReference type="GO" id="GO:0006310">
    <property type="term" value="P:DNA recombination"/>
    <property type="evidence" value="ECO:0007669"/>
    <property type="project" value="InterPro"/>
</dbReference>
<dbReference type="CDD" id="cd17929">
    <property type="entry name" value="DEXHc_priA"/>
    <property type="match status" value="1"/>
</dbReference>
<feature type="domain" description="Helicase ATP-binding" evidence="13">
    <location>
        <begin position="286"/>
        <end position="452"/>
    </location>
</feature>
<keyword evidence="9 12" id="KW-0238">DNA-binding</keyword>
<keyword evidence="8 12" id="KW-0067">ATP-binding</keyword>
<comment type="subunit">
    <text evidence="12">Component of the replication restart primosome.</text>
</comment>
<organism evidence="15 16">
    <name type="scientific">Ammoniphilus oxalaticus</name>
    <dbReference type="NCBI Taxonomy" id="66863"/>
    <lineage>
        <taxon>Bacteria</taxon>
        <taxon>Bacillati</taxon>
        <taxon>Bacillota</taxon>
        <taxon>Bacilli</taxon>
        <taxon>Bacillales</taxon>
        <taxon>Paenibacillaceae</taxon>
        <taxon>Aneurinibacillus group</taxon>
        <taxon>Ammoniphilus</taxon>
    </lineage>
</organism>
<feature type="binding site" evidence="12">
    <location>
        <position position="557"/>
    </location>
    <ligand>
        <name>Zn(2+)</name>
        <dbReference type="ChEBI" id="CHEBI:29105"/>
        <label>1</label>
    </ligand>
</feature>
<dbReference type="AlphaFoldDB" id="A0A419SJD0"/>
<evidence type="ECO:0000256" key="7">
    <source>
        <dbReference type="ARBA" id="ARBA00022833"/>
    </source>
</evidence>
<evidence type="ECO:0000259" key="14">
    <source>
        <dbReference type="PROSITE" id="PS51194"/>
    </source>
</evidence>
<dbReference type="SMART" id="SM00487">
    <property type="entry name" value="DEXDc"/>
    <property type="match status" value="1"/>
</dbReference>
<evidence type="ECO:0000313" key="15">
    <source>
        <dbReference type="EMBL" id="RKD24141.1"/>
    </source>
</evidence>
<protein>
    <recommendedName>
        <fullName evidence="12">Replication restart protein PriA</fullName>
    </recommendedName>
    <alternativeName>
        <fullName evidence="12">ATP-dependent DNA helicase PriA</fullName>
        <ecNumber evidence="12">5.6.2.4</ecNumber>
    </alternativeName>
    <alternativeName>
        <fullName evidence="12">DNA 3'-5' helicase PriA</fullName>
    </alternativeName>
</protein>
<dbReference type="GO" id="GO:0008270">
    <property type="term" value="F:zinc ion binding"/>
    <property type="evidence" value="ECO:0007669"/>
    <property type="project" value="UniProtKB-UniRule"/>
</dbReference>
<dbReference type="Pfam" id="PF00271">
    <property type="entry name" value="Helicase_C"/>
    <property type="match status" value="1"/>
</dbReference>
<evidence type="ECO:0000256" key="5">
    <source>
        <dbReference type="ARBA" id="ARBA00022801"/>
    </source>
</evidence>
<feature type="binding site" evidence="12">
    <location>
        <position position="526"/>
    </location>
    <ligand>
        <name>Zn(2+)</name>
        <dbReference type="ChEBI" id="CHEBI:29105"/>
        <label>2</label>
    </ligand>
</feature>
<dbReference type="CDD" id="cd18804">
    <property type="entry name" value="SF2_C_priA"/>
    <property type="match status" value="1"/>
</dbReference>
<dbReference type="GO" id="GO:0016887">
    <property type="term" value="F:ATP hydrolysis activity"/>
    <property type="evidence" value="ECO:0007669"/>
    <property type="project" value="RHEA"/>
</dbReference>
<dbReference type="Pfam" id="PF00270">
    <property type="entry name" value="DEAD"/>
    <property type="match status" value="1"/>
</dbReference>
<dbReference type="InterPro" id="IPR041236">
    <property type="entry name" value="PriA_C"/>
</dbReference>
<dbReference type="Gene3D" id="3.40.1440.60">
    <property type="entry name" value="PriA, 3(prime) DNA-binding domain"/>
    <property type="match status" value="1"/>
</dbReference>
<evidence type="ECO:0000256" key="10">
    <source>
        <dbReference type="ARBA" id="ARBA00023235"/>
    </source>
</evidence>
<dbReference type="Pfam" id="PF18319">
    <property type="entry name" value="Zn_ribbon_PriA"/>
    <property type="match status" value="1"/>
</dbReference>
<dbReference type="GO" id="GO:0006269">
    <property type="term" value="P:DNA replication, synthesis of primer"/>
    <property type="evidence" value="ECO:0007669"/>
    <property type="project" value="UniProtKB-KW"/>
</dbReference>
<name>A0A419SJD0_9BACL</name>
<dbReference type="Pfam" id="PF17764">
    <property type="entry name" value="PriA_3primeBD"/>
    <property type="match status" value="1"/>
</dbReference>
<proteinExistence type="inferred from homology"/>
<evidence type="ECO:0000256" key="4">
    <source>
        <dbReference type="ARBA" id="ARBA00022741"/>
    </source>
</evidence>
<comment type="catalytic activity">
    <reaction evidence="11 12">
        <text>ATP + H2O = ADP + phosphate + H(+)</text>
        <dbReference type="Rhea" id="RHEA:13065"/>
        <dbReference type="ChEBI" id="CHEBI:15377"/>
        <dbReference type="ChEBI" id="CHEBI:15378"/>
        <dbReference type="ChEBI" id="CHEBI:30616"/>
        <dbReference type="ChEBI" id="CHEBI:43474"/>
        <dbReference type="ChEBI" id="CHEBI:456216"/>
        <dbReference type="EC" id="5.6.2.4"/>
    </reaction>
</comment>
<dbReference type="InterPro" id="IPR011545">
    <property type="entry name" value="DEAD/DEAH_box_helicase_dom"/>
</dbReference>
<feature type="binding site" evidence="12">
    <location>
        <position position="523"/>
    </location>
    <ligand>
        <name>Zn(2+)</name>
        <dbReference type="ChEBI" id="CHEBI:29105"/>
        <label>2</label>
    </ligand>
</feature>
<evidence type="ECO:0000256" key="8">
    <source>
        <dbReference type="ARBA" id="ARBA00022840"/>
    </source>
</evidence>
<comment type="catalytic activity">
    <reaction evidence="12">
        <text>Couples ATP hydrolysis with the unwinding of duplex DNA by translocating in the 3'-5' direction.</text>
        <dbReference type="EC" id="5.6.2.4"/>
    </reaction>
</comment>
<dbReference type="GO" id="GO:0003677">
    <property type="term" value="F:DNA binding"/>
    <property type="evidence" value="ECO:0007669"/>
    <property type="project" value="UniProtKB-UniRule"/>
</dbReference>
<keyword evidence="4 12" id="KW-0547">Nucleotide-binding</keyword>
<dbReference type="FunFam" id="3.40.50.300:FF:000489">
    <property type="entry name" value="Primosome assembly protein PriA"/>
    <property type="match status" value="1"/>
</dbReference>
<evidence type="ECO:0000256" key="11">
    <source>
        <dbReference type="ARBA" id="ARBA00048988"/>
    </source>
</evidence>
<keyword evidence="16" id="KW-1185">Reference proteome</keyword>